<dbReference type="NCBIfam" id="TIGR01123">
    <property type="entry name" value="ilvE_II"/>
    <property type="match status" value="1"/>
</dbReference>
<dbReference type="InterPro" id="IPR036038">
    <property type="entry name" value="Aminotransferase-like"/>
</dbReference>
<dbReference type="GO" id="GO:0008652">
    <property type="term" value="P:amino acid biosynthetic process"/>
    <property type="evidence" value="ECO:0007669"/>
    <property type="project" value="UniProtKB-KW"/>
</dbReference>
<comment type="catalytic activity">
    <reaction evidence="8">
        <text>L-isoleucine + 2-oxoglutarate = (S)-3-methyl-2-oxopentanoate + L-glutamate</text>
        <dbReference type="Rhea" id="RHEA:24801"/>
        <dbReference type="ChEBI" id="CHEBI:16810"/>
        <dbReference type="ChEBI" id="CHEBI:29985"/>
        <dbReference type="ChEBI" id="CHEBI:35146"/>
        <dbReference type="ChEBI" id="CHEBI:58045"/>
        <dbReference type="EC" id="2.6.1.42"/>
    </reaction>
</comment>
<protein>
    <recommendedName>
        <fullName evidence="8">Branched-chain-amino-acid aminotransferase</fullName>
        <ecNumber evidence="8">2.6.1.42</ecNumber>
    </recommendedName>
</protein>
<evidence type="ECO:0000313" key="10">
    <source>
        <dbReference type="EMBL" id="EJK60420.1"/>
    </source>
</evidence>
<dbReference type="Gene3D" id="3.20.10.10">
    <property type="entry name" value="D-amino Acid Aminotransferase, subunit A, domain 2"/>
    <property type="match status" value="1"/>
</dbReference>
<dbReference type="InterPro" id="IPR005786">
    <property type="entry name" value="B_amino_transII"/>
</dbReference>
<dbReference type="GO" id="GO:0052655">
    <property type="term" value="F:L-valine-2-oxoglutarate transaminase activity"/>
    <property type="evidence" value="ECO:0007669"/>
    <property type="project" value="RHEA"/>
</dbReference>
<keyword evidence="3 8" id="KW-0032">Aminotransferase</keyword>
<keyword evidence="5 7" id="KW-0663">Pyridoxal phosphate</keyword>
<accession>K0S565</accession>
<evidence type="ECO:0000256" key="5">
    <source>
        <dbReference type="ARBA" id="ARBA00022898"/>
    </source>
</evidence>
<dbReference type="Gene3D" id="3.30.470.10">
    <property type="match status" value="1"/>
</dbReference>
<evidence type="ECO:0000256" key="3">
    <source>
        <dbReference type="ARBA" id="ARBA00022576"/>
    </source>
</evidence>
<dbReference type="NCBIfam" id="NF009897">
    <property type="entry name" value="PRK13357.1"/>
    <property type="match status" value="1"/>
</dbReference>
<keyword evidence="11" id="KW-1185">Reference proteome</keyword>
<keyword evidence="8" id="KW-0028">Amino-acid biosynthesis</keyword>
<dbReference type="InterPro" id="IPR043131">
    <property type="entry name" value="BCAT-like_N"/>
</dbReference>
<keyword evidence="4 8" id="KW-0808">Transferase</keyword>
<evidence type="ECO:0000256" key="4">
    <source>
        <dbReference type="ARBA" id="ARBA00022679"/>
    </source>
</evidence>
<dbReference type="EC" id="2.6.1.42" evidence="8"/>
<evidence type="ECO:0000256" key="2">
    <source>
        <dbReference type="ARBA" id="ARBA00009320"/>
    </source>
</evidence>
<evidence type="ECO:0000256" key="1">
    <source>
        <dbReference type="ARBA" id="ARBA00001933"/>
    </source>
</evidence>
<dbReference type="GO" id="GO:0052656">
    <property type="term" value="F:L-isoleucine-2-oxoglutarate transaminase activity"/>
    <property type="evidence" value="ECO:0007669"/>
    <property type="project" value="RHEA"/>
</dbReference>
<comment type="similarity">
    <text evidence="2 6">Belongs to the class-IV pyridoxal-phosphate-dependent aminotransferase family.</text>
</comment>
<dbReference type="GO" id="GO:0052654">
    <property type="term" value="F:L-leucine-2-oxoglutarate transaminase activity"/>
    <property type="evidence" value="ECO:0007669"/>
    <property type="project" value="RHEA"/>
</dbReference>
<evidence type="ECO:0000256" key="6">
    <source>
        <dbReference type="RuleBase" id="RU004106"/>
    </source>
</evidence>
<dbReference type="Pfam" id="PF01063">
    <property type="entry name" value="Aminotran_4"/>
    <property type="match status" value="1"/>
</dbReference>
<name>K0S565_THAOC</name>
<comment type="cofactor">
    <cofactor evidence="1 7">
        <name>pyridoxal 5'-phosphate</name>
        <dbReference type="ChEBI" id="CHEBI:597326"/>
    </cofactor>
</comment>
<dbReference type="InterPro" id="IPR043132">
    <property type="entry name" value="BCAT-like_C"/>
</dbReference>
<dbReference type="eggNOG" id="KOG0975">
    <property type="taxonomic scope" value="Eukaryota"/>
</dbReference>
<proteinExistence type="inferred from homology"/>
<reference evidence="10 11" key="1">
    <citation type="journal article" date="2012" name="Genome Biol.">
        <title>Genome and low-iron response of an oceanic diatom adapted to chronic iron limitation.</title>
        <authorList>
            <person name="Lommer M."/>
            <person name="Specht M."/>
            <person name="Roy A.S."/>
            <person name="Kraemer L."/>
            <person name="Andreson R."/>
            <person name="Gutowska M.A."/>
            <person name="Wolf J."/>
            <person name="Bergner S.V."/>
            <person name="Schilhabel M.B."/>
            <person name="Klostermeier U.C."/>
            <person name="Beiko R.G."/>
            <person name="Rosenstiel P."/>
            <person name="Hippler M."/>
            <person name="Laroche J."/>
        </authorList>
    </citation>
    <scope>NUCLEOTIDE SEQUENCE [LARGE SCALE GENOMIC DNA]</scope>
    <source>
        <strain evidence="10 11">CCMP1005</strain>
    </source>
</reference>
<keyword evidence="8" id="KW-0100">Branched-chain amino acid biosynthesis</keyword>
<dbReference type="Proteomes" id="UP000266841">
    <property type="component" value="Unassembled WGS sequence"/>
</dbReference>
<dbReference type="PANTHER" id="PTHR42825">
    <property type="entry name" value="AMINO ACID AMINOTRANSFERASE"/>
    <property type="match status" value="1"/>
</dbReference>
<dbReference type="InterPro" id="IPR018300">
    <property type="entry name" value="Aminotrans_IV_CS"/>
</dbReference>
<dbReference type="EMBL" id="AGNL01021125">
    <property type="protein sequence ID" value="EJK60420.1"/>
    <property type="molecule type" value="Genomic_DNA"/>
</dbReference>
<dbReference type="InterPro" id="IPR033939">
    <property type="entry name" value="BCAT_family"/>
</dbReference>
<comment type="catalytic activity">
    <reaction evidence="8">
        <text>L-leucine + 2-oxoglutarate = 4-methyl-2-oxopentanoate + L-glutamate</text>
        <dbReference type="Rhea" id="RHEA:18321"/>
        <dbReference type="ChEBI" id="CHEBI:16810"/>
        <dbReference type="ChEBI" id="CHEBI:17865"/>
        <dbReference type="ChEBI" id="CHEBI:29985"/>
        <dbReference type="ChEBI" id="CHEBI:57427"/>
        <dbReference type="EC" id="2.6.1.42"/>
    </reaction>
</comment>
<dbReference type="SUPFAM" id="SSF56752">
    <property type="entry name" value="D-aminoacid aminotransferase-like PLP-dependent enzymes"/>
    <property type="match status" value="1"/>
</dbReference>
<comment type="caution">
    <text evidence="10">The sequence shown here is derived from an EMBL/GenBank/DDBJ whole genome shotgun (WGS) entry which is preliminary data.</text>
</comment>
<dbReference type="PANTHER" id="PTHR42825:SF2">
    <property type="entry name" value="BRANCHED-CHAIN-AMINO-ACID AMINOTRANSFERASE 3, CHLOROPLASTIC-RELATED"/>
    <property type="match status" value="1"/>
</dbReference>
<comment type="catalytic activity">
    <reaction evidence="8">
        <text>L-valine + 2-oxoglutarate = 3-methyl-2-oxobutanoate + L-glutamate</text>
        <dbReference type="Rhea" id="RHEA:24813"/>
        <dbReference type="ChEBI" id="CHEBI:11851"/>
        <dbReference type="ChEBI" id="CHEBI:16810"/>
        <dbReference type="ChEBI" id="CHEBI:29985"/>
        <dbReference type="ChEBI" id="CHEBI:57762"/>
        <dbReference type="EC" id="2.6.1.42"/>
    </reaction>
</comment>
<evidence type="ECO:0000313" key="11">
    <source>
        <dbReference type="Proteomes" id="UP000266841"/>
    </source>
</evidence>
<evidence type="ECO:0000256" key="7">
    <source>
        <dbReference type="RuleBase" id="RU004516"/>
    </source>
</evidence>
<sequence length="563" mass="60455">MKRRRSHDRGGSLIRALMAITSIASISHHPAAIFAASSSSPSPPSHAPPNSVDWESFGFGLNGVQTEHMWLDTKKVDLDDPKSPFSASADDCLRPFGPIELYPTSTVLNYGQSLFEGLKAFRREDGTIVMFRPDMNARRMASGARRFLLPAVDLETFVAAAEEVVRANAHWVPPHGRGALYLRPLLMGTGADLGVKASHTATFCVYACPVGNYFKSGLTAIRLQAVRGFSRAAVGGAGSVKAGGNYAPAFQVQAAVRQRNFDEVLCLDAATGTMVEEAGASNFFAVVEDGTLVTPSLGPGTILPGVTRASIIELAREECGCEVAERHLTLDELKSAKEAFCCGTGASVTPVGSISVAHDDGTEDEDAATVFGDGVSPGALTQRLHRILSGIQTGEDAELSQNLLAGIDNEGVAVDPPQQPPQPPRPRGRELVPERERAPLHLAHVLLRQRPDDPNRLVLDLWRHEQSALGPVHESDRHGARRHYLREPVRPEAVPPGRPAEHRVAEYVLVARRVRLLGESERAIRVVGPVGPGVLEPDVDVAAVVETQQCVPRVAPCPSKENV</sequence>
<evidence type="ECO:0000256" key="8">
    <source>
        <dbReference type="RuleBase" id="RU004517"/>
    </source>
</evidence>
<evidence type="ECO:0000256" key="9">
    <source>
        <dbReference type="SAM" id="MobiDB-lite"/>
    </source>
</evidence>
<dbReference type="AlphaFoldDB" id="K0S565"/>
<feature type="region of interest" description="Disordered" evidence="9">
    <location>
        <begin position="410"/>
        <end position="431"/>
    </location>
</feature>
<organism evidence="10 11">
    <name type="scientific">Thalassiosira oceanica</name>
    <name type="common">Marine diatom</name>
    <dbReference type="NCBI Taxonomy" id="159749"/>
    <lineage>
        <taxon>Eukaryota</taxon>
        <taxon>Sar</taxon>
        <taxon>Stramenopiles</taxon>
        <taxon>Ochrophyta</taxon>
        <taxon>Bacillariophyta</taxon>
        <taxon>Coscinodiscophyceae</taxon>
        <taxon>Thalassiosirophycidae</taxon>
        <taxon>Thalassiosirales</taxon>
        <taxon>Thalassiosiraceae</taxon>
        <taxon>Thalassiosira</taxon>
    </lineage>
</organism>
<dbReference type="CDD" id="cd01557">
    <property type="entry name" value="BCAT_beta_family"/>
    <property type="match status" value="1"/>
</dbReference>
<dbReference type="PROSITE" id="PS00770">
    <property type="entry name" value="AA_TRANSFER_CLASS_4"/>
    <property type="match status" value="1"/>
</dbReference>
<gene>
    <name evidence="10" type="ORF">THAOC_19234</name>
</gene>
<dbReference type="GO" id="GO:0009082">
    <property type="term" value="P:branched-chain amino acid biosynthetic process"/>
    <property type="evidence" value="ECO:0007669"/>
    <property type="project" value="UniProtKB-KW"/>
</dbReference>
<dbReference type="OrthoDB" id="1732691at2759"/>
<dbReference type="InterPro" id="IPR001544">
    <property type="entry name" value="Aminotrans_IV"/>
</dbReference>